<name>A0A0G1LUQ4_9BACT</name>
<dbReference type="Proteomes" id="UP000034835">
    <property type="component" value="Unassembled WGS sequence"/>
</dbReference>
<dbReference type="AlphaFoldDB" id="A0A0G1LUQ4"/>
<feature type="compositionally biased region" description="Basic and acidic residues" evidence="1">
    <location>
        <begin position="16"/>
        <end position="26"/>
    </location>
</feature>
<gene>
    <name evidence="2" type="ORF">UW68_C0034G0011</name>
</gene>
<feature type="non-terminal residue" evidence="2">
    <location>
        <position position="88"/>
    </location>
</feature>
<evidence type="ECO:0000313" key="2">
    <source>
        <dbReference type="EMBL" id="KKT72542.1"/>
    </source>
</evidence>
<comment type="caution">
    <text evidence="2">The sequence shown here is derived from an EMBL/GenBank/DDBJ whole genome shotgun (WGS) entry which is preliminary data.</text>
</comment>
<sequence length="88" mass="9645">MKSELESFKSQGIGNDGDRGEGHGGSRDSGVQNNSKERIENAGRNRDTDDVVEESPEEVLLYCSHGLFAELDRLLDFTKISVEQGNAC</sequence>
<organism evidence="2 3">
    <name type="scientific">Candidatus Collierbacteria bacterium GW2011_GWB1_44_6</name>
    <dbReference type="NCBI Taxonomy" id="1618384"/>
    <lineage>
        <taxon>Bacteria</taxon>
        <taxon>Candidatus Collieribacteriota</taxon>
    </lineage>
</organism>
<dbReference type="EMBL" id="LCJG01000034">
    <property type="protein sequence ID" value="KKT72542.1"/>
    <property type="molecule type" value="Genomic_DNA"/>
</dbReference>
<evidence type="ECO:0000313" key="3">
    <source>
        <dbReference type="Proteomes" id="UP000034835"/>
    </source>
</evidence>
<feature type="region of interest" description="Disordered" evidence="1">
    <location>
        <begin position="1"/>
        <end position="55"/>
    </location>
</feature>
<accession>A0A0G1LUQ4</accession>
<evidence type="ECO:0000256" key="1">
    <source>
        <dbReference type="SAM" id="MobiDB-lite"/>
    </source>
</evidence>
<protein>
    <submittedName>
        <fullName evidence="2">Uncharacterized protein</fullName>
    </submittedName>
</protein>
<proteinExistence type="predicted"/>
<feature type="compositionally biased region" description="Basic and acidic residues" evidence="1">
    <location>
        <begin position="35"/>
        <end position="49"/>
    </location>
</feature>
<reference evidence="2 3" key="1">
    <citation type="journal article" date="2015" name="Nature">
        <title>rRNA introns, odd ribosomes, and small enigmatic genomes across a large radiation of phyla.</title>
        <authorList>
            <person name="Brown C.T."/>
            <person name="Hug L.A."/>
            <person name="Thomas B.C."/>
            <person name="Sharon I."/>
            <person name="Castelle C.J."/>
            <person name="Singh A."/>
            <person name="Wilkins M.J."/>
            <person name="Williams K.H."/>
            <person name="Banfield J.F."/>
        </authorList>
    </citation>
    <scope>NUCLEOTIDE SEQUENCE [LARGE SCALE GENOMIC DNA]</scope>
</reference>